<dbReference type="SUPFAM" id="SSF55781">
    <property type="entry name" value="GAF domain-like"/>
    <property type="match status" value="1"/>
</dbReference>
<protein>
    <recommendedName>
        <fullName evidence="1">diguanylate cyclase</fullName>
        <ecNumber evidence="1">2.7.7.65</ecNumber>
    </recommendedName>
</protein>
<dbReference type="InterPro" id="IPR043128">
    <property type="entry name" value="Rev_trsase/Diguanyl_cyclase"/>
</dbReference>
<evidence type="ECO:0000256" key="1">
    <source>
        <dbReference type="ARBA" id="ARBA00012528"/>
    </source>
</evidence>
<dbReference type="Pfam" id="PF13185">
    <property type="entry name" value="GAF_2"/>
    <property type="match status" value="1"/>
</dbReference>
<sequence length="923" mass="103832">MTDLYTSDDEIFALESKLSLLEGTPRLAVLVPLAWHLRQRNCERSKLLADEATILLTQASNDDVWFRRNMARIALIHAEINWLKGELEFAEHYTNEAKQTFLELRDKVGLGDSYFLLSSIKRDLGDIPERDACLQKALEHFLEVGEFERHLICVARSMHNSAMRDPQLTLQKIVQNFDNDRNYPASVNAWLLSAKAIVANKIGDMGESCRLHILAHRAAFETGQIRQAILTATNAGDSFATLGDLDAALEWDEIALALARNNNWPGSLATALLQTGNALRLLHRYADAREKLVESLAVQTKIAGSRTYAHTLCYLGDLAIDLSAPEDALGFFQSAADKIIEHNEPVFLSDCWRGQAIAYCRLGQAQEAQEKIRDALKIAQDHHNLDEQIKCFRVLAELAKRFHTDKAEQIAAPTLNLHYLLKAYDLCKTIKDITVPADLLDDIANSYADLDDFQSAFAYAKLSAKAKESRRLVDAQNRAVALQVKHDNERHRAEAEHLRRIAKSEAERAASLQESSNTLETLGLIGREITANLNAEAVFESLHRHVNDLLDATSFGISLLAGDARSLHFVFGMENGELIPPFTTPIDHPISSFARCAREREEFVLEREPGTEGRFIIPGTMETLSLLYTPLMIGDRLLGVMSIQSTRPHVYGERERSILRTLAAYGAIALDNAYAYKQLQATLNTLRETQNQLEEVSITDPLTGMRNRRFLLQNIEADVARVLRFYEDQIQAGEAVSPGDEDIVFFMVDLDHFKSVNDTYGHACGDMVLIQMRDRLQHVFRESDYLIRWGGEEFLVVARSCNRRDAPTVAERIRHIISSTTFKLIDDIEISRTCSVGFASFPFLPTQPHLLSWAQVVNFADQGLYMVKKSGRNACIGISHTSAEQGEEFYNRVMRHPQNAADNGMIEIIQQKTHSLDDTIMPS</sequence>
<dbReference type="GO" id="GO:0052621">
    <property type="term" value="F:diguanylate cyclase activity"/>
    <property type="evidence" value="ECO:0007669"/>
    <property type="project" value="UniProtKB-EC"/>
</dbReference>
<gene>
    <name evidence="4" type="ORF">H8K36_01875</name>
</gene>
<dbReference type="SMART" id="SM00065">
    <property type="entry name" value="GAF"/>
    <property type="match status" value="1"/>
</dbReference>
<dbReference type="Gene3D" id="1.25.40.10">
    <property type="entry name" value="Tetratricopeptide repeat domain"/>
    <property type="match status" value="2"/>
</dbReference>
<dbReference type="Gene3D" id="3.30.450.40">
    <property type="match status" value="1"/>
</dbReference>
<evidence type="ECO:0000313" key="4">
    <source>
        <dbReference type="EMBL" id="MBC3880113.1"/>
    </source>
</evidence>
<feature type="domain" description="GGDEF" evidence="3">
    <location>
        <begin position="741"/>
        <end position="880"/>
    </location>
</feature>
<dbReference type="PANTHER" id="PTHR45138:SF9">
    <property type="entry name" value="DIGUANYLATE CYCLASE DGCM-RELATED"/>
    <property type="match status" value="1"/>
</dbReference>
<dbReference type="SUPFAM" id="SSF48452">
    <property type="entry name" value="TPR-like"/>
    <property type="match status" value="2"/>
</dbReference>
<organism evidence="4 5">
    <name type="scientific">Undibacterium nitidum</name>
    <dbReference type="NCBI Taxonomy" id="2762298"/>
    <lineage>
        <taxon>Bacteria</taxon>
        <taxon>Pseudomonadati</taxon>
        <taxon>Pseudomonadota</taxon>
        <taxon>Betaproteobacteria</taxon>
        <taxon>Burkholderiales</taxon>
        <taxon>Oxalobacteraceae</taxon>
        <taxon>Undibacterium</taxon>
    </lineage>
</organism>
<evidence type="ECO:0000256" key="2">
    <source>
        <dbReference type="ARBA" id="ARBA00034247"/>
    </source>
</evidence>
<dbReference type="InterPro" id="IPR029016">
    <property type="entry name" value="GAF-like_dom_sf"/>
</dbReference>
<comment type="caution">
    <text evidence="4">The sequence shown here is derived from an EMBL/GenBank/DDBJ whole genome shotgun (WGS) entry which is preliminary data.</text>
</comment>
<dbReference type="EC" id="2.7.7.65" evidence="1"/>
<dbReference type="PROSITE" id="PS50887">
    <property type="entry name" value="GGDEF"/>
    <property type="match status" value="1"/>
</dbReference>
<evidence type="ECO:0000313" key="5">
    <source>
        <dbReference type="Proteomes" id="UP000627446"/>
    </source>
</evidence>
<accession>A0A923KN06</accession>
<dbReference type="InterPro" id="IPR000160">
    <property type="entry name" value="GGDEF_dom"/>
</dbReference>
<reference evidence="4" key="1">
    <citation type="submission" date="2020-08" db="EMBL/GenBank/DDBJ databases">
        <title>Novel species isolated from subtropical streams in China.</title>
        <authorList>
            <person name="Lu H."/>
        </authorList>
    </citation>
    <scope>NUCLEOTIDE SEQUENCE</scope>
    <source>
        <strain evidence="4">LX22W</strain>
    </source>
</reference>
<dbReference type="Proteomes" id="UP000627446">
    <property type="component" value="Unassembled WGS sequence"/>
</dbReference>
<dbReference type="EMBL" id="JACOFZ010000001">
    <property type="protein sequence ID" value="MBC3880113.1"/>
    <property type="molecule type" value="Genomic_DNA"/>
</dbReference>
<evidence type="ECO:0000259" key="3">
    <source>
        <dbReference type="PROSITE" id="PS50887"/>
    </source>
</evidence>
<dbReference type="CDD" id="cd01949">
    <property type="entry name" value="GGDEF"/>
    <property type="match status" value="1"/>
</dbReference>
<keyword evidence="5" id="KW-1185">Reference proteome</keyword>
<dbReference type="NCBIfam" id="TIGR00254">
    <property type="entry name" value="GGDEF"/>
    <property type="match status" value="1"/>
</dbReference>
<dbReference type="SMART" id="SM00028">
    <property type="entry name" value="TPR"/>
    <property type="match status" value="5"/>
</dbReference>
<dbReference type="PANTHER" id="PTHR45138">
    <property type="entry name" value="REGULATORY COMPONENTS OF SENSORY TRANSDUCTION SYSTEM"/>
    <property type="match status" value="1"/>
</dbReference>
<dbReference type="AlphaFoldDB" id="A0A923KN06"/>
<dbReference type="SUPFAM" id="SSF55073">
    <property type="entry name" value="Nucleotide cyclase"/>
    <property type="match status" value="1"/>
</dbReference>
<dbReference type="InterPro" id="IPR011990">
    <property type="entry name" value="TPR-like_helical_dom_sf"/>
</dbReference>
<proteinExistence type="predicted"/>
<dbReference type="InterPro" id="IPR003018">
    <property type="entry name" value="GAF"/>
</dbReference>
<dbReference type="InterPro" id="IPR050469">
    <property type="entry name" value="Diguanylate_Cyclase"/>
</dbReference>
<dbReference type="RefSeq" id="WP_186915351.1">
    <property type="nucleotide sequence ID" value="NZ_JACOFZ010000001.1"/>
</dbReference>
<dbReference type="InterPro" id="IPR019734">
    <property type="entry name" value="TPR_rpt"/>
</dbReference>
<name>A0A923KN06_9BURK</name>
<comment type="catalytic activity">
    <reaction evidence="2">
        <text>2 GTP = 3',3'-c-di-GMP + 2 diphosphate</text>
        <dbReference type="Rhea" id="RHEA:24898"/>
        <dbReference type="ChEBI" id="CHEBI:33019"/>
        <dbReference type="ChEBI" id="CHEBI:37565"/>
        <dbReference type="ChEBI" id="CHEBI:58805"/>
        <dbReference type="EC" id="2.7.7.65"/>
    </reaction>
</comment>
<dbReference type="Pfam" id="PF00990">
    <property type="entry name" value="GGDEF"/>
    <property type="match status" value="1"/>
</dbReference>
<dbReference type="SMART" id="SM00267">
    <property type="entry name" value="GGDEF"/>
    <property type="match status" value="1"/>
</dbReference>
<dbReference type="Gene3D" id="3.30.70.270">
    <property type="match status" value="1"/>
</dbReference>
<dbReference type="InterPro" id="IPR029787">
    <property type="entry name" value="Nucleotide_cyclase"/>
</dbReference>